<reference evidence="1" key="1">
    <citation type="submission" date="2014-09" db="EMBL/GenBank/DDBJ databases">
        <authorList>
            <person name="Magalhaes I.L.F."/>
            <person name="Oliveira U."/>
            <person name="Santos F.R."/>
            <person name="Vidigal T.H.D.A."/>
            <person name="Brescovit A.D."/>
            <person name="Santos A.J."/>
        </authorList>
    </citation>
    <scope>NUCLEOTIDE SEQUENCE</scope>
    <source>
        <tissue evidence="1">Shoot tissue taken approximately 20 cm above the soil surface</tissue>
    </source>
</reference>
<dbReference type="AlphaFoldDB" id="A0A0A8Y2J0"/>
<sequence length="94" mass="10741">MAMVRNTWMSTSRPRFRRKASSAPCSMYSYTSARTAGSKQKQKPKRLTRLMWWVLPMVPTSAMNCSSSDLWSRLLWKTLTATARLDNLVAAPIL</sequence>
<accession>A0A0A8Y2J0</accession>
<dbReference type="EMBL" id="GBRH01278455">
    <property type="protein sequence ID" value="JAD19440.1"/>
    <property type="molecule type" value="Transcribed_RNA"/>
</dbReference>
<name>A0A0A8Y2J0_ARUDO</name>
<organism evidence="1">
    <name type="scientific">Arundo donax</name>
    <name type="common">Giant reed</name>
    <name type="synonym">Donax arundinaceus</name>
    <dbReference type="NCBI Taxonomy" id="35708"/>
    <lineage>
        <taxon>Eukaryota</taxon>
        <taxon>Viridiplantae</taxon>
        <taxon>Streptophyta</taxon>
        <taxon>Embryophyta</taxon>
        <taxon>Tracheophyta</taxon>
        <taxon>Spermatophyta</taxon>
        <taxon>Magnoliopsida</taxon>
        <taxon>Liliopsida</taxon>
        <taxon>Poales</taxon>
        <taxon>Poaceae</taxon>
        <taxon>PACMAD clade</taxon>
        <taxon>Arundinoideae</taxon>
        <taxon>Arundineae</taxon>
        <taxon>Arundo</taxon>
    </lineage>
</organism>
<reference evidence="1" key="2">
    <citation type="journal article" date="2015" name="Data Brief">
        <title>Shoot transcriptome of the giant reed, Arundo donax.</title>
        <authorList>
            <person name="Barrero R.A."/>
            <person name="Guerrero F.D."/>
            <person name="Moolhuijzen P."/>
            <person name="Goolsby J.A."/>
            <person name="Tidwell J."/>
            <person name="Bellgard S.E."/>
            <person name="Bellgard M.I."/>
        </authorList>
    </citation>
    <scope>NUCLEOTIDE SEQUENCE</scope>
    <source>
        <tissue evidence="1">Shoot tissue taken approximately 20 cm above the soil surface</tissue>
    </source>
</reference>
<protein>
    <submittedName>
        <fullName evidence="1">Uncharacterized protein</fullName>
    </submittedName>
</protein>
<proteinExistence type="predicted"/>
<evidence type="ECO:0000313" key="1">
    <source>
        <dbReference type="EMBL" id="JAD19440.1"/>
    </source>
</evidence>